<evidence type="ECO:0000256" key="5">
    <source>
        <dbReference type="ARBA" id="ARBA00022884"/>
    </source>
</evidence>
<dbReference type="InterPro" id="IPR036291">
    <property type="entry name" value="NAD(P)-bd_dom_sf"/>
</dbReference>
<dbReference type="GO" id="GO:0016491">
    <property type="term" value="F:oxidoreductase activity"/>
    <property type="evidence" value="ECO:0007669"/>
    <property type="project" value="InterPro"/>
</dbReference>
<dbReference type="InterPro" id="IPR011032">
    <property type="entry name" value="GroES-like_sf"/>
</dbReference>
<dbReference type="Gene3D" id="3.90.180.10">
    <property type="entry name" value="Medium-chain alcohol dehydrogenases, catalytic domain"/>
    <property type="match status" value="1"/>
</dbReference>
<keyword evidence="3" id="KW-0963">Cytoplasm</keyword>
<reference evidence="8 9" key="1">
    <citation type="submission" date="2020-08" db="EMBL/GenBank/DDBJ databases">
        <title>Sequencing the genomes of 1000 actinobacteria strains.</title>
        <authorList>
            <person name="Klenk H.-P."/>
        </authorList>
    </citation>
    <scope>NUCLEOTIDE SEQUENCE [LARGE SCALE GENOMIC DNA]</scope>
    <source>
        <strain evidence="8 9">DSM 45809</strain>
    </source>
</reference>
<comment type="caution">
    <text evidence="8">The sequence shown here is derived from an EMBL/GenBank/DDBJ whole genome shotgun (WGS) entry which is preliminary data.</text>
</comment>
<dbReference type="Gene3D" id="3.40.50.720">
    <property type="entry name" value="NAD(P)-binding Rossmann-like Domain"/>
    <property type="match status" value="1"/>
</dbReference>
<evidence type="ECO:0000256" key="1">
    <source>
        <dbReference type="ARBA" id="ARBA00004496"/>
    </source>
</evidence>
<dbReference type="GO" id="GO:0008270">
    <property type="term" value="F:zinc ion binding"/>
    <property type="evidence" value="ECO:0007669"/>
    <property type="project" value="InterPro"/>
</dbReference>
<keyword evidence="5" id="KW-0694">RNA-binding</keyword>
<evidence type="ECO:0000256" key="2">
    <source>
        <dbReference type="ARBA" id="ARBA00011881"/>
    </source>
</evidence>
<dbReference type="PANTHER" id="PTHR44154:SF1">
    <property type="entry name" value="QUINONE OXIDOREDUCTASE"/>
    <property type="match status" value="1"/>
</dbReference>
<evidence type="ECO:0000256" key="6">
    <source>
        <dbReference type="SAM" id="MobiDB-lite"/>
    </source>
</evidence>
<accession>A0A7W7H040</accession>
<evidence type="ECO:0000256" key="3">
    <source>
        <dbReference type="ARBA" id="ARBA00022490"/>
    </source>
</evidence>
<evidence type="ECO:0000313" key="9">
    <source>
        <dbReference type="Proteomes" id="UP000546162"/>
    </source>
</evidence>
<feature type="domain" description="Enoyl reductase (ER)" evidence="7">
    <location>
        <begin position="10"/>
        <end position="281"/>
    </location>
</feature>
<dbReference type="Pfam" id="PF13602">
    <property type="entry name" value="ADH_zinc_N_2"/>
    <property type="match status" value="1"/>
</dbReference>
<dbReference type="InterPro" id="IPR020843">
    <property type="entry name" value="ER"/>
</dbReference>
<dbReference type="EMBL" id="JACHNB010000001">
    <property type="protein sequence ID" value="MBB4741404.1"/>
    <property type="molecule type" value="Genomic_DNA"/>
</dbReference>
<dbReference type="CDD" id="cd05289">
    <property type="entry name" value="MDR_like_2"/>
    <property type="match status" value="1"/>
</dbReference>
<dbReference type="SUPFAM" id="SSF51735">
    <property type="entry name" value="NAD(P)-binding Rossmann-fold domains"/>
    <property type="match status" value="1"/>
</dbReference>
<evidence type="ECO:0000313" key="8">
    <source>
        <dbReference type="EMBL" id="MBB4741404.1"/>
    </source>
</evidence>
<organism evidence="8 9">
    <name type="scientific">Actinoplanes octamycinicus</name>
    <dbReference type="NCBI Taxonomy" id="135948"/>
    <lineage>
        <taxon>Bacteria</taxon>
        <taxon>Bacillati</taxon>
        <taxon>Actinomycetota</taxon>
        <taxon>Actinomycetes</taxon>
        <taxon>Micromonosporales</taxon>
        <taxon>Micromonosporaceae</taxon>
        <taxon>Actinoplanes</taxon>
    </lineage>
</organism>
<evidence type="ECO:0000256" key="4">
    <source>
        <dbReference type="ARBA" id="ARBA00022857"/>
    </source>
</evidence>
<evidence type="ECO:0000259" key="7">
    <source>
        <dbReference type="SMART" id="SM00829"/>
    </source>
</evidence>
<dbReference type="InterPro" id="IPR002364">
    <property type="entry name" value="Quin_OxRdtase/zeta-crystal_CS"/>
</dbReference>
<dbReference type="PANTHER" id="PTHR44154">
    <property type="entry name" value="QUINONE OXIDOREDUCTASE"/>
    <property type="match status" value="1"/>
</dbReference>
<dbReference type="PROSITE" id="PS01162">
    <property type="entry name" value="QOR_ZETA_CRYSTAL"/>
    <property type="match status" value="1"/>
</dbReference>
<dbReference type="SUPFAM" id="SSF50129">
    <property type="entry name" value="GroES-like"/>
    <property type="match status" value="1"/>
</dbReference>
<dbReference type="AlphaFoldDB" id="A0A7W7H040"/>
<keyword evidence="4" id="KW-0521">NADP</keyword>
<protein>
    <submittedName>
        <fullName evidence="8">NADPH:quinone reductase-like Zn-dependent oxidoreductase</fullName>
    </submittedName>
</protein>
<sequence>MRAMRIHRYGDPSVIQDDDVPEPEPGPGEVLIRVAGTSFNPSDLGVRRGLLSDVLPIELPCTLGGEVAGTVVGTGDRVIGRVTGAAADYVVAPAGSLVAAPATMPLAHTAAVPIAGLTAWQAVFEHAEVKPGQRVLINGAGGGVGGFAVQLAKHAGAYVIATASPRSAEAVRGQGADEVVDYRSTPLPGGADAVLNLVDIGPAQVAELLSKVRPGGVLVSVTVPVGVHFVARDDPGQLAELVALIDAGVVRVDIAGSRPLTELAAVHRDAEAGRLRGKTILTP</sequence>
<dbReference type="SMART" id="SM00829">
    <property type="entry name" value="PKS_ER"/>
    <property type="match status" value="1"/>
</dbReference>
<dbReference type="GO" id="GO:0003723">
    <property type="term" value="F:RNA binding"/>
    <property type="evidence" value="ECO:0007669"/>
    <property type="project" value="UniProtKB-KW"/>
</dbReference>
<comment type="subunit">
    <text evidence="2">Homotetramer.</text>
</comment>
<dbReference type="RefSeq" id="WP_185041896.1">
    <property type="nucleotide sequence ID" value="NZ_BAABFG010000005.1"/>
</dbReference>
<name>A0A7W7H040_9ACTN</name>
<dbReference type="Pfam" id="PF08240">
    <property type="entry name" value="ADH_N"/>
    <property type="match status" value="1"/>
</dbReference>
<dbReference type="GO" id="GO:0005737">
    <property type="term" value="C:cytoplasm"/>
    <property type="evidence" value="ECO:0007669"/>
    <property type="project" value="UniProtKB-SubCell"/>
</dbReference>
<dbReference type="InterPro" id="IPR051603">
    <property type="entry name" value="Zinc-ADH_QOR/CCCR"/>
</dbReference>
<comment type="subcellular location">
    <subcellularLocation>
        <location evidence="1">Cytoplasm</location>
    </subcellularLocation>
</comment>
<keyword evidence="9" id="KW-1185">Reference proteome</keyword>
<feature type="region of interest" description="Disordered" evidence="6">
    <location>
        <begin position="1"/>
        <end position="26"/>
    </location>
</feature>
<dbReference type="Proteomes" id="UP000546162">
    <property type="component" value="Unassembled WGS sequence"/>
</dbReference>
<gene>
    <name evidence="8" type="ORF">BJY16_004863</name>
</gene>
<proteinExistence type="predicted"/>
<dbReference type="InterPro" id="IPR013154">
    <property type="entry name" value="ADH-like_N"/>
</dbReference>